<dbReference type="Proteomes" id="UP001157186">
    <property type="component" value="Unassembled WGS sequence"/>
</dbReference>
<dbReference type="InterPro" id="IPR050275">
    <property type="entry name" value="PGM_Phosphatase"/>
</dbReference>
<dbReference type="CDD" id="cd07067">
    <property type="entry name" value="HP_PGM_like"/>
    <property type="match status" value="1"/>
</dbReference>
<gene>
    <name evidence="3" type="ORF">tinsulaeT_31010</name>
</gene>
<keyword evidence="1" id="KW-0324">Glycolysis</keyword>
<dbReference type="InterPro" id="IPR013078">
    <property type="entry name" value="His_Pase_superF_clade-1"/>
</dbReference>
<dbReference type="PANTHER" id="PTHR48100:SF1">
    <property type="entry name" value="HISTIDINE PHOSPHATASE FAMILY PROTEIN-RELATED"/>
    <property type="match status" value="1"/>
</dbReference>
<name>A0ABQ6GZV7_9GAMM</name>
<comment type="caution">
    <text evidence="3">The sequence shown here is derived from an EMBL/GenBank/DDBJ whole genome shotgun (WGS) entry which is preliminary data.</text>
</comment>
<dbReference type="InterPro" id="IPR029033">
    <property type="entry name" value="His_PPase_superfam"/>
</dbReference>
<dbReference type="Pfam" id="PF00300">
    <property type="entry name" value="His_Phos_1"/>
    <property type="match status" value="1"/>
</dbReference>
<evidence type="ECO:0000313" key="4">
    <source>
        <dbReference type="Proteomes" id="UP001157186"/>
    </source>
</evidence>
<evidence type="ECO:0000256" key="2">
    <source>
        <dbReference type="ARBA" id="ARBA00023235"/>
    </source>
</evidence>
<evidence type="ECO:0000313" key="3">
    <source>
        <dbReference type="EMBL" id="GLX79761.1"/>
    </source>
</evidence>
<protein>
    <recommendedName>
        <fullName evidence="5">Phosphoglycerate mutase</fullName>
    </recommendedName>
</protein>
<keyword evidence="4" id="KW-1185">Reference proteome</keyword>
<dbReference type="SUPFAM" id="SSF53254">
    <property type="entry name" value="Phosphoglycerate mutase-like"/>
    <property type="match status" value="1"/>
</dbReference>
<dbReference type="PIRSF" id="PIRSF000709">
    <property type="entry name" value="6PFK_2-Ptase"/>
    <property type="match status" value="1"/>
</dbReference>
<dbReference type="RefSeq" id="WP_284245692.1">
    <property type="nucleotide sequence ID" value="NZ_BSST01000001.1"/>
</dbReference>
<reference evidence="3 4" key="1">
    <citation type="submission" date="2023-03" db="EMBL/GenBank/DDBJ databases">
        <title>Draft genome sequence of Thalassotalea insulae KCTC 62186T.</title>
        <authorList>
            <person name="Sawabe T."/>
        </authorList>
    </citation>
    <scope>NUCLEOTIDE SEQUENCE [LARGE SCALE GENOMIC DNA]</scope>
    <source>
        <strain evidence="3 4">KCTC 62186</strain>
    </source>
</reference>
<evidence type="ECO:0000256" key="1">
    <source>
        <dbReference type="ARBA" id="ARBA00023152"/>
    </source>
</evidence>
<proteinExistence type="predicted"/>
<dbReference type="EMBL" id="BSST01000001">
    <property type="protein sequence ID" value="GLX79761.1"/>
    <property type="molecule type" value="Genomic_DNA"/>
</dbReference>
<evidence type="ECO:0008006" key="5">
    <source>
        <dbReference type="Google" id="ProtNLM"/>
    </source>
</evidence>
<keyword evidence="2" id="KW-0413">Isomerase</keyword>
<organism evidence="3 4">
    <name type="scientific">Thalassotalea insulae</name>
    <dbReference type="NCBI Taxonomy" id="2056778"/>
    <lineage>
        <taxon>Bacteria</taxon>
        <taxon>Pseudomonadati</taxon>
        <taxon>Pseudomonadota</taxon>
        <taxon>Gammaproteobacteria</taxon>
        <taxon>Alteromonadales</taxon>
        <taxon>Colwelliaceae</taxon>
        <taxon>Thalassotalea</taxon>
    </lineage>
</organism>
<dbReference type="PANTHER" id="PTHR48100">
    <property type="entry name" value="BROAD-SPECIFICITY PHOSPHATASE YOR283W-RELATED"/>
    <property type="match status" value="1"/>
</dbReference>
<dbReference type="InterPro" id="IPR001345">
    <property type="entry name" value="PG/BPGM_mutase_AS"/>
</dbReference>
<dbReference type="SMART" id="SM00855">
    <property type="entry name" value="PGAM"/>
    <property type="match status" value="1"/>
</dbReference>
<dbReference type="PROSITE" id="PS00175">
    <property type="entry name" value="PG_MUTASE"/>
    <property type="match status" value="1"/>
</dbReference>
<dbReference type="Gene3D" id="3.40.50.1240">
    <property type="entry name" value="Phosphoglycerate mutase-like"/>
    <property type="match status" value="1"/>
</dbReference>
<sequence>MKANLYLARHGETKWNKVQRFQGQLDSELTTKGRQQARNIAERLEKSNISHIISSPLGRAITSAQICQEILKIPHQTESDLTERHLGHWQGQQLKNIQASPDYQKIFQQFTQAKPLGGESAIDCAQRISQVLEQIAKAYLNKNVLVICHGEALRCLLAKQGYHSNASAYELFNNGDIIHLSYQHQIKSFQLHQLALAS</sequence>
<accession>A0ABQ6GZV7</accession>